<gene>
    <name evidence="2" type="ORF">K504DRAFT_501518</name>
</gene>
<keyword evidence="3" id="KW-1185">Reference proteome</keyword>
<evidence type="ECO:0000313" key="2">
    <source>
        <dbReference type="EMBL" id="KAF2710248.1"/>
    </source>
</evidence>
<evidence type="ECO:0000256" key="1">
    <source>
        <dbReference type="SAM" id="Phobius"/>
    </source>
</evidence>
<accession>A0A6G1KBR4</accession>
<feature type="transmembrane region" description="Helical" evidence="1">
    <location>
        <begin position="23"/>
        <end position="45"/>
    </location>
</feature>
<evidence type="ECO:0000313" key="3">
    <source>
        <dbReference type="Proteomes" id="UP000799428"/>
    </source>
</evidence>
<keyword evidence="1" id="KW-0472">Membrane</keyword>
<name>A0A6G1KBR4_9PLEO</name>
<sequence>MVIVLLGAPCKRPLNKSDLAATATHAFGLIVGALGLVVATPSLFITSGIQRLSILYQYQHVTVLVDMRKTTLPGVGKSRYYPSALPATQFELKTLEEPRRSLEKKPLDQNRQK</sequence>
<keyword evidence="1" id="KW-1133">Transmembrane helix</keyword>
<dbReference type="AlphaFoldDB" id="A0A6G1KBR4"/>
<keyword evidence="1" id="KW-0812">Transmembrane</keyword>
<proteinExistence type="predicted"/>
<organism evidence="2 3">
    <name type="scientific">Pleomassaria siparia CBS 279.74</name>
    <dbReference type="NCBI Taxonomy" id="1314801"/>
    <lineage>
        <taxon>Eukaryota</taxon>
        <taxon>Fungi</taxon>
        <taxon>Dikarya</taxon>
        <taxon>Ascomycota</taxon>
        <taxon>Pezizomycotina</taxon>
        <taxon>Dothideomycetes</taxon>
        <taxon>Pleosporomycetidae</taxon>
        <taxon>Pleosporales</taxon>
        <taxon>Pleomassariaceae</taxon>
        <taxon>Pleomassaria</taxon>
    </lineage>
</organism>
<dbReference type="Proteomes" id="UP000799428">
    <property type="component" value="Unassembled WGS sequence"/>
</dbReference>
<reference evidence="2" key="1">
    <citation type="journal article" date="2020" name="Stud. Mycol.">
        <title>101 Dothideomycetes genomes: a test case for predicting lifestyles and emergence of pathogens.</title>
        <authorList>
            <person name="Haridas S."/>
            <person name="Albert R."/>
            <person name="Binder M."/>
            <person name="Bloem J."/>
            <person name="Labutti K."/>
            <person name="Salamov A."/>
            <person name="Andreopoulos B."/>
            <person name="Baker S."/>
            <person name="Barry K."/>
            <person name="Bills G."/>
            <person name="Bluhm B."/>
            <person name="Cannon C."/>
            <person name="Castanera R."/>
            <person name="Culley D."/>
            <person name="Daum C."/>
            <person name="Ezra D."/>
            <person name="Gonzalez J."/>
            <person name="Henrissat B."/>
            <person name="Kuo A."/>
            <person name="Liang C."/>
            <person name="Lipzen A."/>
            <person name="Lutzoni F."/>
            <person name="Magnuson J."/>
            <person name="Mondo S."/>
            <person name="Nolan M."/>
            <person name="Ohm R."/>
            <person name="Pangilinan J."/>
            <person name="Park H.-J."/>
            <person name="Ramirez L."/>
            <person name="Alfaro M."/>
            <person name="Sun H."/>
            <person name="Tritt A."/>
            <person name="Yoshinaga Y."/>
            <person name="Zwiers L.-H."/>
            <person name="Turgeon B."/>
            <person name="Goodwin S."/>
            <person name="Spatafora J."/>
            <person name="Crous P."/>
            <person name="Grigoriev I."/>
        </authorList>
    </citation>
    <scope>NUCLEOTIDE SEQUENCE</scope>
    <source>
        <strain evidence="2">CBS 279.74</strain>
    </source>
</reference>
<dbReference type="EMBL" id="MU005769">
    <property type="protein sequence ID" value="KAF2710248.1"/>
    <property type="molecule type" value="Genomic_DNA"/>
</dbReference>
<protein>
    <submittedName>
        <fullName evidence="2">Uncharacterized protein</fullName>
    </submittedName>
</protein>